<evidence type="ECO:0000313" key="2">
    <source>
        <dbReference type="Proteomes" id="UP001239111"/>
    </source>
</evidence>
<dbReference type="EMBL" id="CM056741">
    <property type="protein sequence ID" value="KAJ8684268.1"/>
    <property type="molecule type" value="Genomic_DNA"/>
</dbReference>
<evidence type="ECO:0000313" key="1">
    <source>
        <dbReference type="EMBL" id="KAJ8684268.1"/>
    </source>
</evidence>
<reference evidence="1" key="1">
    <citation type="submission" date="2023-04" db="EMBL/GenBank/DDBJ databases">
        <title>A chromosome-level genome assembly of the parasitoid wasp Eretmocerus hayati.</title>
        <authorList>
            <person name="Zhong Y."/>
            <person name="Liu S."/>
            <person name="Liu Y."/>
        </authorList>
    </citation>
    <scope>NUCLEOTIDE SEQUENCE</scope>
    <source>
        <strain evidence="1">ZJU_SS_LIU_2023</strain>
    </source>
</reference>
<accession>A0ACC2PMK6</accession>
<comment type="caution">
    <text evidence="1">The sequence shown here is derived from an EMBL/GenBank/DDBJ whole genome shotgun (WGS) entry which is preliminary data.</text>
</comment>
<name>A0ACC2PMK6_9HYME</name>
<keyword evidence="2" id="KW-1185">Reference proteome</keyword>
<dbReference type="Proteomes" id="UP001239111">
    <property type="component" value="Chromosome 1"/>
</dbReference>
<proteinExistence type="predicted"/>
<sequence length="191" mass="21088">MRKRHRHTKKLITEKSRIGKLGSATHDNTGLEFMIQYVFAKVNPSRTGQASVHRSQPLLLYEVRERGTKSRRGGGNGWRQTGARHPDATVSPRQSVPLRKLGMELISSKCKCASLVGFEIGPGCPRLYLVFARGKKTLNTSGIKIVHAFNVNPPSDPTKIGAVTSVLNLAVIVADLRKKYHSSSFFLLHCG</sequence>
<gene>
    <name evidence="1" type="ORF">QAD02_020060</name>
</gene>
<organism evidence="1 2">
    <name type="scientific">Eretmocerus hayati</name>
    <dbReference type="NCBI Taxonomy" id="131215"/>
    <lineage>
        <taxon>Eukaryota</taxon>
        <taxon>Metazoa</taxon>
        <taxon>Ecdysozoa</taxon>
        <taxon>Arthropoda</taxon>
        <taxon>Hexapoda</taxon>
        <taxon>Insecta</taxon>
        <taxon>Pterygota</taxon>
        <taxon>Neoptera</taxon>
        <taxon>Endopterygota</taxon>
        <taxon>Hymenoptera</taxon>
        <taxon>Apocrita</taxon>
        <taxon>Proctotrupomorpha</taxon>
        <taxon>Chalcidoidea</taxon>
        <taxon>Aphelinidae</taxon>
        <taxon>Aphelininae</taxon>
        <taxon>Eretmocerus</taxon>
    </lineage>
</organism>
<protein>
    <submittedName>
        <fullName evidence="1">Uncharacterized protein</fullName>
    </submittedName>
</protein>